<evidence type="ECO:0000256" key="7">
    <source>
        <dbReference type="ARBA" id="ARBA00023242"/>
    </source>
</evidence>
<dbReference type="FunFam" id="3.30.160.60:FF:000295">
    <property type="entry name" value="zinc finger protein 19"/>
    <property type="match status" value="1"/>
</dbReference>
<keyword evidence="13" id="KW-1185">Reference proteome</keyword>
<evidence type="ECO:0000256" key="4">
    <source>
        <dbReference type="ARBA" id="ARBA00022737"/>
    </source>
</evidence>
<feature type="domain" description="C2H2-type" evidence="11">
    <location>
        <begin position="822"/>
        <end position="849"/>
    </location>
</feature>
<keyword evidence="7" id="KW-0539">Nucleus</keyword>
<name>M7BD79_CHEMY</name>
<dbReference type="FunFam" id="3.30.160.60:FF:002343">
    <property type="entry name" value="Zinc finger protein 33A"/>
    <property type="match status" value="1"/>
</dbReference>
<keyword evidence="5 8" id="KW-0863">Zinc-finger</keyword>
<sequence>MKGTISVARGERLKRRKAHWMYSEAERHLTPKSKSSAYLENLVDRSPDLTPMSCNDEENCCLEHVEEPPGVECKGSKGQINFMDQETNIKDFLTEDDIYCCCLSKTLLYTATPVTIGFYSAGSRFNSLLDKITACMLKESLQREEEELRKSQLKPRRPEGWGYFLLLWYLVFYQPVITEVHLRRENIQFIFIRFSAWQYAGSDKLWAGLVTTLCQSIRKHFGALPLSFYHVMGKSPRYASGFSQDEWLLNRRTCLTLGGLVFVLVAGISLLSVALFVPGLKDSRALKVIGSTTTTLSGSGILVTVISVVKNVVISQKQKIEKMTDSEKFSSHLGFMSQVKKEIEMLTSFVYYMEIYQRRRLRIVLEITSLDMCYPERVVGVLNAINTLLSDTNAPFIFILVIDPSIIASCLEQTSCMKGMADNGYLFLNRTVTLPFSMPEMGTKSKIQQLQDAVQSREDLMYKIITKNMERGVKNVKGEMINLEDMEMSSEMDQSQIDAHAMRYIHEAFHALHDETDCLCAYIPDSIIQVKRIVNTIPITIRLMLQQNVMRHTMSARSVAAWVVMANQWPCRLSWVLQCLQDRQQIRPMEEEFRNHSLWGIFVENCKELYSMHKVLENILALDGDPEQFENFLSHDFPFTVQEANTFLKSTINLDHSIRQKLGLIRAVNSLNKANDTSITKSAQVSKADDEIASESEEDDSPQPEGPEKVEPHGTLSRRSKSNVSQSQQSSEKQPQKPAGKRRGKSAPQERALGKQQRIHKGEVPNACLECGKVFGRKSHLIRHQRTHRREKPTICNECGKSFSRSSTLIEHQRTHTGEKPYKCTECGKSFSQSSHLITHQRIHTGEKPYQCTICGKRFHQNSHLLTHQRTHTGEKPYQCTQCWERFSRSYTLTRHQRSHTGERPYQCPDCGKCFSLNSTLLSHQRTHTGEKPYKCSKCGKSFTRSSTLVQHQRTHIGDKIYTCPCCNKVACSSLFF</sequence>
<dbReference type="STRING" id="8469.M7BD79"/>
<dbReference type="InterPro" id="IPR036236">
    <property type="entry name" value="Znf_C2H2_sf"/>
</dbReference>
<feature type="domain" description="C2H2-type" evidence="11">
    <location>
        <begin position="766"/>
        <end position="793"/>
    </location>
</feature>
<dbReference type="FunFam" id="3.30.160.60:FF:000180">
    <property type="entry name" value="Zinc finger protein 689"/>
    <property type="match status" value="1"/>
</dbReference>
<dbReference type="AlphaFoldDB" id="M7BD79"/>
<feature type="compositionally biased region" description="Acidic residues" evidence="9">
    <location>
        <begin position="691"/>
        <end position="702"/>
    </location>
</feature>
<feature type="domain" description="C2H2-type" evidence="11">
    <location>
        <begin position="794"/>
        <end position="821"/>
    </location>
</feature>
<dbReference type="SUPFAM" id="SSF57667">
    <property type="entry name" value="beta-beta-alpha zinc fingers"/>
    <property type="match status" value="4"/>
</dbReference>
<dbReference type="GO" id="GO:0008270">
    <property type="term" value="F:zinc ion binding"/>
    <property type="evidence" value="ECO:0007669"/>
    <property type="project" value="UniProtKB-KW"/>
</dbReference>
<feature type="domain" description="C2H2-type" evidence="11">
    <location>
        <begin position="850"/>
        <end position="877"/>
    </location>
</feature>
<dbReference type="PANTHER" id="PTHR22674">
    <property type="entry name" value="NTPASE, KAP FAMILY P-LOOP DOMAIN-CONTAINING 1"/>
    <property type="match status" value="1"/>
</dbReference>
<dbReference type="FunFam" id="3.30.160.60:FF:000011">
    <property type="entry name" value="zinc finger protein 615 isoform X1"/>
    <property type="match status" value="1"/>
</dbReference>
<dbReference type="Pfam" id="PF00096">
    <property type="entry name" value="zf-C2H2"/>
    <property type="match status" value="7"/>
</dbReference>
<evidence type="ECO:0000256" key="9">
    <source>
        <dbReference type="SAM" id="MobiDB-lite"/>
    </source>
</evidence>
<keyword evidence="10" id="KW-1133">Transmembrane helix</keyword>
<organism evidence="12 13">
    <name type="scientific">Chelonia mydas</name>
    <name type="common">Green sea-turtle</name>
    <name type="synonym">Chelonia agassizi</name>
    <dbReference type="NCBI Taxonomy" id="8469"/>
    <lineage>
        <taxon>Eukaryota</taxon>
        <taxon>Metazoa</taxon>
        <taxon>Chordata</taxon>
        <taxon>Craniata</taxon>
        <taxon>Vertebrata</taxon>
        <taxon>Euteleostomi</taxon>
        <taxon>Archelosauria</taxon>
        <taxon>Testudinata</taxon>
        <taxon>Testudines</taxon>
        <taxon>Cryptodira</taxon>
        <taxon>Durocryptodira</taxon>
        <taxon>Americhelydia</taxon>
        <taxon>Chelonioidea</taxon>
        <taxon>Cheloniidae</taxon>
        <taxon>Chelonia</taxon>
    </lineage>
</organism>
<dbReference type="PROSITE" id="PS50157">
    <property type="entry name" value="ZINC_FINGER_C2H2_2"/>
    <property type="match status" value="7"/>
</dbReference>
<dbReference type="PANTHER" id="PTHR22674:SF4">
    <property type="entry name" value="NTPASE KAP FAMILY P-LOOP DOMAIN-CONTAINING PROTEIN 1"/>
    <property type="match status" value="1"/>
</dbReference>
<dbReference type="eggNOG" id="KOG1721">
    <property type="taxonomic scope" value="Eukaryota"/>
</dbReference>
<gene>
    <name evidence="12" type="ORF">UY3_16739</name>
</gene>
<evidence type="ECO:0000313" key="13">
    <source>
        <dbReference type="Proteomes" id="UP000031443"/>
    </source>
</evidence>
<feature type="domain" description="C2H2-type" evidence="11">
    <location>
        <begin position="906"/>
        <end position="933"/>
    </location>
</feature>
<feature type="region of interest" description="Disordered" evidence="9">
    <location>
        <begin position="680"/>
        <end position="759"/>
    </location>
</feature>
<dbReference type="InterPro" id="IPR011646">
    <property type="entry name" value="KAP_P-loop"/>
</dbReference>
<feature type="domain" description="C2H2-type" evidence="11">
    <location>
        <begin position="934"/>
        <end position="961"/>
    </location>
</feature>
<evidence type="ECO:0000256" key="5">
    <source>
        <dbReference type="ARBA" id="ARBA00022771"/>
    </source>
</evidence>
<dbReference type="EMBL" id="KB582662">
    <property type="protein sequence ID" value="EMP26177.1"/>
    <property type="molecule type" value="Genomic_DNA"/>
</dbReference>
<keyword evidence="3" id="KW-0479">Metal-binding</keyword>
<feature type="transmembrane region" description="Helical" evidence="10">
    <location>
        <begin position="288"/>
        <end position="309"/>
    </location>
</feature>
<dbReference type="Pfam" id="PF07693">
    <property type="entry name" value="KAP_NTPase"/>
    <property type="match status" value="1"/>
</dbReference>
<dbReference type="FunFam" id="3.30.160.60:FF:000557">
    <property type="entry name" value="zinc finger and SCAN domain-containing protein 29"/>
    <property type="match status" value="1"/>
</dbReference>
<feature type="transmembrane region" description="Helical" evidence="10">
    <location>
        <begin position="255"/>
        <end position="276"/>
    </location>
</feature>
<accession>M7BD79</accession>
<feature type="transmembrane region" description="Helical" evidence="10">
    <location>
        <begin position="160"/>
        <end position="177"/>
    </location>
</feature>
<keyword evidence="10" id="KW-0812">Transmembrane</keyword>
<evidence type="ECO:0000256" key="1">
    <source>
        <dbReference type="ARBA" id="ARBA00004123"/>
    </source>
</evidence>
<comment type="subcellular location">
    <subcellularLocation>
        <location evidence="1">Nucleus</location>
    </subcellularLocation>
</comment>
<dbReference type="PROSITE" id="PS00028">
    <property type="entry name" value="ZINC_FINGER_C2H2_1"/>
    <property type="match status" value="7"/>
</dbReference>
<dbReference type="FunFam" id="3.30.160.60:FF:002090">
    <property type="entry name" value="Zinc finger protein 473"/>
    <property type="match status" value="1"/>
</dbReference>
<dbReference type="GO" id="GO:0005634">
    <property type="term" value="C:nucleus"/>
    <property type="evidence" value="ECO:0007669"/>
    <property type="project" value="UniProtKB-SubCell"/>
</dbReference>
<evidence type="ECO:0000256" key="8">
    <source>
        <dbReference type="PROSITE-ProRule" id="PRU00042"/>
    </source>
</evidence>
<comment type="similarity">
    <text evidence="2">Belongs to the krueppel C2H2-type zinc-finger protein family.</text>
</comment>
<evidence type="ECO:0000259" key="11">
    <source>
        <dbReference type="PROSITE" id="PS50157"/>
    </source>
</evidence>
<evidence type="ECO:0000256" key="10">
    <source>
        <dbReference type="SAM" id="Phobius"/>
    </source>
</evidence>
<dbReference type="SMART" id="SM00355">
    <property type="entry name" value="ZnF_C2H2"/>
    <property type="match status" value="7"/>
</dbReference>
<keyword evidence="4" id="KW-0677">Repeat</keyword>
<dbReference type="Proteomes" id="UP000031443">
    <property type="component" value="Unassembled WGS sequence"/>
</dbReference>
<keyword evidence="6" id="KW-0862">Zinc</keyword>
<evidence type="ECO:0000256" key="2">
    <source>
        <dbReference type="ARBA" id="ARBA00006991"/>
    </source>
</evidence>
<evidence type="ECO:0000313" key="12">
    <source>
        <dbReference type="EMBL" id="EMP26177.1"/>
    </source>
</evidence>
<dbReference type="Gene3D" id="3.30.160.60">
    <property type="entry name" value="Classic Zinc Finger"/>
    <property type="match status" value="7"/>
</dbReference>
<protein>
    <submittedName>
        <fullName evidence="12">NTPase KAP family P-loop domain-containing protein 1</fullName>
    </submittedName>
</protein>
<evidence type="ECO:0000256" key="6">
    <source>
        <dbReference type="ARBA" id="ARBA00022833"/>
    </source>
</evidence>
<dbReference type="InterPro" id="IPR013087">
    <property type="entry name" value="Znf_C2H2_type"/>
</dbReference>
<feature type="compositionally biased region" description="Low complexity" evidence="9">
    <location>
        <begin position="722"/>
        <end position="737"/>
    </location>
</feature>
<dbReference type="InterPro" id="IPR052754">
    <property type="entry name" value="NTPase_KAP_P-loop"/>
</dbReference>
<keyword evidence="10" id="KW-0472">Membrane</keyword>
<proteinExistence type="inferred from homology"/>
<dbReference type="FunFam" id="3.30.160.60:FF:001119">
    <property type="entry name" value="zinc finger protein 408"/>
    <property type="match status" value="1"/>
</dbReference>
<evidence type="ECO:0000256" key="3">
    <source>
        <dbReference type="ARBA" id="ARBA00022723"/>
    </source>
</evidence>
<reference evidence="13" key="1">
    <citation type="journal article" date="2013" name="Nat. Genet.">
        <title>The draft genomes of soft-shell turtle and green sea turtle yield insights into the development and evolution of the turtle-specific body plan.</title>
        <authorList>
            <person name="Wang Z."/>
            <person name="Pascual-Anaya J."/>
            <person name="Zadissa A."/>
            <person name="Li W."/>
            <person name="Niimura Y."/>
            <person name="Huang Z."/>
            <person name="Li C."/>
            <person name="White S."/>
            <person name="Xiong Z."/>
            <person name="Fang D."/>
            <person name="Wang B."/>
            <person name="Ming Y."/>
            <person name="Chen Y."/>
            <person name="Zheng Y."/>
            <person name="Kuraku S."/>
            <person name="Pignatelli M."/>
            <person name="Herrero J."/>
            <person name="Beal K."/>
            <person name="Nozawa M."/>
            <person name="Li Q."/>
            <person name="Wang J."/>
            <person name="Zhang H."/>
            <person name="Yu L."/>
            <person name="Shigenobu S."/>
            <person name="Wang J."/>
            <person name="Liu J."/>
            <person name="Flicek P."/>
            <person name="Searle S."/>
            <person name="Wang J."/>
            <person name="Kuratani S."/>
            <person name="Yin Y."/>
            <person name="Aken B."/>
            <person name="Zhang G."/>
            <person name="Irie N."/>
        </authorList>
    </citation>
    <scope>NUCLEOTIDE SEQUENCE [LARGE SCALE GENOMIC DNA]</scope>
</reference>
<feature type="domain" description="C2H2-type" evidence="11">
    <location>
        <begin position="878"/>
        <end position="905"/>
    </location>
</feature>